<keyword evidence="6 8" id="KW-0456">Lyase</keyword>
<organism evidence="8 9">
    <name type="scientific">Hymenobacter aranciens</name>
    <dbReference type="NCBI Taxonomy" id="3063996"/>
    <lineage>
        <taxon>Bacteria</taxon>
        <taxon>Pseudomonadati</taxon>
        <taxon>Bacteroidota</taxon>
        <taxon>Cytophagia</taxon>
        <taxon>Cytophagales</taxon>
        <taxon>Hymenobacteraceae</taxon>
        <taxon>Hymenobacter</taxon>
    </lineage>
</organism>
<gene>
    <name evidence="8" type="primary">uraD</name>
    <name evidence="8" type="ORF">Q5H93_05155</name>
</gene>
<keyword evidence="5" id="KW-0210">Decarboxylase</keyword>
<accession>A0ABT9B7G2</accession>
<evidence type="ECO:0000256" key="5">
    <source>
        <dbReference type="ARBA" id="ARBA00022793"/>
    </source>
</evidence>
<comment type="caution">
    <text evidence="8">The sequence shown here is derived from an EMBL/GenBank/DDBJ whole genome shotgun (WGS) entry which is preliminary data.</text>
</comment>
<name>A0ABT9B7G2_9BACT</name>
<evidence type="ECO:0000256" key="4">
    <source>
        <dbReference type="ARBA" id="ARBA00022631"/>
    </source>
</evidence>
<dbReference type="Pfam" id="PF09349">
    <property type="entry name" value="OHCU_decarbox"/>
    <property type="match status" value="1"/>
</dbReference>
<dbReference type="EC" id="4.1.1.97" evidence="3"/>
<dbReference type="InterPro" id="IPR018020">
    <property type="entry name" value="OHCU_decarboxylase"/>
</dbReference>
<dbReference type="PANTHER" id="PTHR43466">
    <property type="entry name" value="2-OXO-4-HYDROXY-4-CARBOXY-5-UREIDOIMIDAZOLINE DECARBOXYLASE-RELATED"/>
    <property type="match status" value="1"/>
</dbReference>
<dbReference type="EMBL" id="JAUQSY010000003">
    <property type="protein sequence ID" value="MDO7874112.1"/>
    <property type="molecule type" value="Genomic_DNA"/>
</dbReference>
<dbReference type="Proteomes" id="UP001176429">
    <property type="component" value="Unassembled WGS sequence"/>
</dbReference>
<dbReference type="SUPFAM" id="SSF158694">
    <property type="entry name" value="UraD-Like"/>
    <property type="match status" value="1"/>
</dbReference>
<evidence type="ECO:0000313" key="8">
    <source>
        <dbReference type="EMBL" id="MDO7874112.1"/>
    </source>
</evidence>
<proteinExistence type="predicted"/>
<evidence type="ECO:0000259" key="7">
    <source>
        <dbReference type="Pfam" id="PF09349"/>
    </source>
</evidence>
<dbReference type="PANTHER" id="PTHR43466:SF1">
    <property type="entry name" value="2-OXO-4-HYDROXY-4-CARBOXY-5-UREIDOIMIDAZOLINE DECARBOXYLASE-RELATED"/>
    <property type="match status" value="1"/>
</dbReference>
<sequence length="169" mass="18879">MTLEQLNALPTPQLAEALRQCCGAEAWVQGMLAKFPVPDADTLMDDAKTVWFALPEDDWREAFRHHPKIGQDVESLRRKFASTAQWAAGEQSGVQAASEETLQALAAGNTEYEQKFGYIFIVFATGKTAEEMLALLQARLLNKSEDEIREAATEQDKITRLRLEKLLAP</sequence>
<evidence type="ECO:0000256" key="6">
    <source>
        <dbReference type="ARBA" id="ARBA00023239"/>
    </source>
</evidence>
<reference evidence="8" key="1">
    <citation type="submission" date="2023-07" db="EMBL/GenBank/DDBJ databases">
        <authorList>
            <person name="Kim M.K."/>
        </authorList>
    </citation>
    <scope>NUCLEOTIDE SEQUENCE</scope>
    <source>
        <strain evidence="8">ASUV-10-1</strain>
    </source>
</reference>
<protein>
    <recommendedName>
        <fullName evidence="3">2-oxo-4-hydroxy-4-carboxy-5-ureidoimidazoline decarboxylase</fullName>
        <ecNumber evidence="3">4.1.1.97</ecNumber>
    </recommendedName>
</protein>
<feature type="domain" description="Oxo-4-hydroxy-4-carboxy-5-ureidoimidazoline decarboxylase" evidence="7">
    <location>
        <begin position="7"/>
        <end position="164"/>
    </location>
</feature>
<evidence type="ECO:0000256" key="3">
    <source>
        <dbReference type="ARBA" id="ARBA00012257"/>
    </source>
</evidence>
<comment type="pathway">
    <text evidence="2">Purine metabolism; urate degradation; (S)-allantoin from urate: step 3/3.</text>
</comment>
<dbReference type="NCBIfam" id="TIGR03180">
    <property type="entry name" value="UraD_2"/>
    <property type="match status" value="1"/>
</dbReference>
<dbReference type="InterPro" id="IPR036778">
    <property type="entry name" value="OHCU_decarboxylase_sf"/>
</dbReference>
<dbReference type="InterPro" id="IPR017595">
    <property type="entry name" value="OHCU_decarboxylase-2"/>
</dbReference>
<keyword evidence="4" id="KW-0659">Purine metabolism</keyword>
<evidence type="ECO:0000256" key="1">
    <source>
        <dbReference type="ARBA" id="ARBA00001163"/>
    </source>
</evidence>
<evidence type="ECO:0000313" key="9">
    <source>
        <dbReference type="Proteomes" id="UP001176429"/>
    </source>
</evidence>
<evidence type="ECO:0000256" key="2">
    <source>
        <dbReference type="ARBA" id="ARBA00004754"/>
    </source>
</evidence>
<dbReference type="Gene3D" id="1.10.3330.10">
    <property type="entry name" value="Oxo-4-hydroxy-4-carboxy-5-ureidoimidazoline decarboxylase"/>
    <property type="match status" value="1"/>
</dbReference>
<dbReference type="NCBIfam" id="NF010372">
    <property type="entry name" value="PRK13798.1"/>
    <property type="match status" value="1"/>
</dbReference>
<comment type="catalytic activity">
    <reaction evidence="1">
        <text>5-hydroxy-2-oxo-4-ureido-2,5-dihydro-1H-imidazole-5-carboxylate + H(+) = (S)-allantoin + CO2</text>
        <dbReference type="Rhea" id="RHEA:26301"/>
        <dbReference type="ChEBI" id="CHEBI:15378"/>
        <dbReference type="ChEBI" id="CHEBI:15678"/>
        <dbReference type="ChEBI" id="CHEBI:16526"/>
        <dbReference type="ChEBI" id="CHEBI:58639"/>
        <dbReference type="EC" id="4.1.1.97"/>
    </reaction>
</comment>
<dbReference type="RefSeq" id="WP_305005429.1">
    <property type="nucleotide sequence ID" value="NZ_JAUQSY010000003.1"/>
</dbReference>
<dbReference type="GO" id="GO:0051997">
    <property type="term" value="F:2-oxo-4-hydroxy-4-carboxy-5-ureidoimidazoline decarboxylase activity"/>
    <property type="evidence" value="ECO:0007669"/>
    <property type="project" value="UniProtKB-EC"/>
</dbReference>
<keyword evidence="9" id="KW-1185">Reference proteome</keyword>